<feature type="domain" description="VWFC" evidence="3">
    <location>
        <begin position="256"/>
        <end position="321"/>
    </location>
</feature>
<feature type="domain" description="VWFC" evidence="3">
    <location>
        <begin position="114"/>
        <end position="179"/>
    </location>
</feature>
<organism evidence="5 6">
    <name type="scientific">Mytilus galloprovincialis</name>
    <name type="common">Mediterranean mussel</name>
    <dbReference type="NCBI Taxonomy" id="29158"/>
    <lineage>
        <taxon>Eukaryota</taxon>
        <taxon>Metazoa</taxon>
        <taxon>Spiralia</taxon>
        <taxon>Lophotrochozoa</taxon>
        <taxon>Mollusca</taxon>
        <taxon>Bivalvia</taxon>
        <taxon>Autobranchia</taxon>
        <taxon>Pteriomorphia</taxon>
        <taxon>Mytilida</taxon>
        <taxon>Mytiloidea</taxon>
        <taxon>Mytilidae</taxon>
        <taxon>Mytilinae</taxon>
        <taxon>Mytilus</taxon>
    </lineage>
</organism>
<accession>A0A8B6DG76</accession>
<dbReference type="SMART" id="SM00214">
    <property type="entry name" value="VWC"/>
    <property type="match status" value="2"/>
</dbReference>
<sequence length="454" mass="50290">MEVLLFIYILLTVKTIAGTTVTRPVDPCKDKIDRCNAYDKNVCTTYVPWATENCQRFCQFCAPLYTTAPPPCTNKLSTCSDYSIDVCHDPRYYAWSEVNCRLHCGLCGDVGFFKKCHYKGATYQEGETWTDGCDYECECIDGQTGRYTCSNKCPIYFNLPHNCSLVQESQQCCKQPRCSTNQHTQTIASSFEGTGSISGKGASRPGEITPPPCADKLRNCHQYGLNTCAIYAPWAKDNCRQYCNLCNITSTPGKEDKCVFNREVYSQDDKWQVGCDTECVCDDGLYGYYRCYNICPTYSNLPSGCSEIKKSGDCCPTIVCKTGYLQTSSVNSALIGGSIASVKNVTNLYTKLTTIPVKTSTQPNSLTQCIDSTFIKCIDSHICRDTYLRRLCPVTCKLCVRTTTPPCVDVTYIDCADGHVCGDAYLRQKCPVTCGICAGSVKNTTPTWIAIGNK</sequence>
<keyword evidence="2" id="KW-0732">Signal</keyword>
<dbReference type="InterPro" id="IPR003582">
    <property type="entry name" value="ShKT_dom"/>
</dbReference>
<dbReference type="PROSITE" id="PS50184">
    <property type="entry name" value="VWFC_2"/>
    <property type="match status" value="2"/>
</dbReference>
<feature type="chain" id="PRO_5032486895" description="Kielin/chordin-like protein" evidence="2">
    <location>
        <begin position="19"/>
        <end position="454"/>
    </location>
</feature>
<dbReference type="PANTHER" id="PTHR21724:SF109">
    <property type="entry name" value="SHKT DOMAIN-CONTAINING PROTEIN"/>
    <property type="match status" value="1"/>
</dbReference>
<evidence type="ECO:0000259" key="4">
    <source>
        <dbReference type="PROSITE" id="PS51670"/>
    </source>
</evidence>
<dbReference type="Proteomes" id="UP000596742">
    <property type="component" value="Unassembled WGS sequence"/>
</dbReference>
<gene>
    <name evidence="5" type="ORF">MGAL_10B046223</name>
</gene>
<comment type="caution">
    <text evidence="1">Lacks conserved residue(s) required for the propagation of feature annotation.</text>
</comment>
<evidence type="ECO:0000313" key="6">
    <source>
        <dbReference type="Proteomes" id="UP000596742"/>
    </source>
</evidence>
<dbReference type="Pfam" id="PF01549">
    <property type="entry name" value="ShK"/>
    <property type="match status" value="4"/>
</dbReference>
<evidence type="ECO:0000256" key="1">
    <source>
        <dbReference type="PROSITE-ProRule" id="PRU01005"/>
    </source>
</evidence>
<feature type="domain" description="ShKT" evidence="4">
    <location>
        <begin position="28"/>
        <end position="61"/>
    </location>
</feature>
<name>A0A8B6DG76_MYTGA</name>
<dbReference type="SMART" id="SM00254">
    <property type="entry name" value="ShKT"/>
    <property type="match status" value="5"/>
</dbReference>
<evidence type="ECO:0000259" key="3">
    <source>
        <dbReference type="PROSITE" id="PS50184"/>
    </source>
</evidence>
<evidence type="ECO:0000313" key="5">
    <source>
        <dbReference type="EMBL" id="VDI18066.1"/>
    </source>
</evidence>
<dbReference type="AlphaFoldDB" id="A0A8B6DG76"/>
<evidence type="ECO:0008006" key="7">
    <source>
        <dbReference type="Google" id="ProtNLM"/>
    </source>
</evidence>
<protein>
    <recommendedName>
        <fullName evidence="7">Kielin/chordin-like protein</fullName>
    </recommendedName>
</protein>
<dbReference type="EMBL" id="UYJE01003291">
    <property type="protein sequence ID" value="VDI18066.1"/>
    <property type="molecule type" value="Genomic_DNA"/>
</dbReference>
<keyword evidence="6" id="KW-1185">Reference proteome</keyword>
<reference evidence="5" key="1">
    <citation type="submission" date="2018-11" db="EMBL/GenBank/DDBJ databases">
        <authorList>
            <person name="Alioto T."/>
            <person name="Alioto T."/>
        </authorList>
    </citation>
    <scope>NUCLEOTIDE SEQUENCE</scope>
</reference>
<feature type="signal peptide" evidence="2">
    <location>
        <begin position="1"/>
        <end position="18"/>
    </location>
</feature>
<dbReference type="OrthoDB" id="6105621at2759"/>
<evidence type="ECO:0000256" key="2">
    <source>
        <dbReference type="SAM" id="SignalP"/>
    </source>
</evidence>
<dbReference type="PANTHER" id="PTHR21724">
    <property type="entry name" value="SHKT DOMAIN-CONTAINING PROTEIN"/>
    <property type="match status" value="1"/>
</dbReference>
<proteinExistence type="predicted"/>
<dbReference type="InterPro" id="IPR001007">
    <property type="entry name" value="VWF_dom"/>
</dbReference>
<dbReference type="PROSITE" id="PS51670">
    <property type="entry name" value="SHKT"/>
    <property type="match status" value="1"/>
</dbReference>
<comment type="caution">
    <text evidence="5">The sequence shown here is derived from an EMBL/GenBank/DDBJ whole genome shotgun (WGS) entry which is preliminary data.</text>
</comment>